<keyword evidence="4 14" id="KW-1003">Cell membrane</keyword>
<gene>
    <name evidence="14" type="primary">ctaB</name>
    <name evidence="16" type="ORF">F4162_03575</name>
</gene>
<keyword evidence="9 14" id="KW-0472">Membrane</keyword>
<organism evidence="16">
    <name type="scientific">Synechococcus sp. SB0676_bin_10</name>
    <dbReference type="NCBI Taxonomy" id="2604869"/>
    <lineage>
        <taxon>Bacteria</taxon>
        <taxon>Bacillati</taxon>
        <taxon>Cyanobacteriota</taxon>
        <taxon>Cyanophyceae</taxon>
        <taxon>Synechococcales</taxon>
        <taxon>Synechococcaceae</taxon>
        <taxon>Synechococcus</taxon>
    </lineage>
</organism>
<dbReference type="AlphaFoldDB" id="A0A6B1F8M0"/>
<keyword evidence="5 14" id="KW-0808">Transferase</keyword>
<dbReference type="EC" id="2.5.1.141" evidence="3 14"/>
<evidence type="ECO:0000256" key="13">
    <source>
        <dbReference type="ARBA" id="ARBA00047690"/>
    </source>
</evidence>
<dbReference type="EMBL" id="VYDO01000121">
    <property type="protein sequence ID" value="MYG38085.1"/>
    <property type="molecule type" value="Genomic_DNA"/>
</dbReference>
<dbReference type="GO" id="GO:0048034">
    <property type="term" value="P:heme O biosynthetic process"/>
    <property type="evidence" value="ECO:0007669"/>
    <property type="project" value="UniProtKB-UniRule"/>
</dbReference>
<comment type="miscellaneous">
    <text evidence="14">Carbon 2 of the heme B porphyrin ring is defined according to the Fischer nomenclature.</text>
</comment>
<evidence type="ECO:0000256" key="6">
    <source>
        <dbReference type="ARBA" id="ARBA00022692"/>
    </source>
</evidence>
<proteinExistence type="inferred from homology"/>
<dbReference type="CDD" id="cd13957">
    <property type="entry name" value="PT_UbiA_Cox10"/>
    <property type="match status" value="1"/>
</dbReference>
<evidence type="ECO:0000256" key="2">
    <source>
        <dbReference type="ARBA" id="ARBA00004919"/>
    </source>
</evidence>
<comment type="similarity">
    <text evidence="14">Belongs to the UbiA prenyltransferase family. Protoheme IX farnesyltransferase subfamily.</text>
</comment>
<feature type="region of interest" description="Disordered" evidence="15">
    <location>
        <begin position="1"/>
        <end position="48"/>
    </location>
</feature>
<protein>
    <recommendedName>
        <fullName evidence="11 14">Protoheme IX farnesyltransferase</fullName>
        <ecNumber evidence="3 14">2.5.1.141</ecNumber>
    </recommendedName>
    <alternativeName>
        <fullName evidence="12 14">Heme B farnesyltransferase</fullName>
    </alternativeName>
    <alternativeName>
        <fullName evidence="10 14">Heme O synthase</fullName>
    </alternativeName>
</protein>
<feature type="transmembrane region" description="Helical" evidence="14">
    <location>
        <begin position="282"/>
        <end position="308"/>
    </location>
</feature>
<evidence type="ECO:0000256" key="1">
    <source>
        <dbReference type="ARBA" id="ARBA00004651"/>
    </source>
</evidence>
<reference evidence="16" key="1">
    <citation type="submission" date="2019-09" db="EMBL/GenBank/DDBJ databases">
        <title>Characterisation of the sponge microbiome using genome-centric metagenomics.</title>
        <authorList>
            <person name="Engelberts J.P."/>
            <person name="Robbins S.J."/>
            <person name="De Goeij J.M."/>
            <person name="Aranda M."/>
            <person name="Bell S.C."/>
            <person name="Webster N.S."/>
        </authorList>
    </citation>
    <scope>NUCLEOTIDE SEQUENCE</scope>
    <source>
        <strain evidence="16">SB0676_bin_10</strain>
    </source>
</reference>
<dbReference type="GO" id="GO:0005886">
    <property type="term" value="C:plasma membrane"/>
    <property type="evidence" value="ECO:0007669"/>
    <property type="project" value="UniProtKB-SubCell"/>
</dbReference>
<feature type="compositionally biased region" description="Basic and acidic residues" evidence="15">
    <location>
        <begin position="23"/>
        <end position="39"/>
    </location>
</feature>
<evidence type="ECO:0000256" key="8">
    <source>
        <dbReference type="ARBA" id="ARBA00023133"/>
    </source>
</evidence>
<evidence type="ECO:0000256" key="7">
    <source>
        <dbReference type="ARBA" id="ARBA00022989"/>
    </source>
</evidence>
<keyword evidence="8 14" id="KW-0350">Heme biosynthesis</keyword>
<dbReference type="InterPro" id="IPR044878">
    <property type="entry name" value="UbiA_sf"/>
</dbReference>
<feature type="transmembrane region" description="Helical" evidence="14">
    <location>
        <begin position="258"/>
        <end position="276"/>
    </location>
</feature>
<feature type="transmembrane region" description="Helical" evidence="14">
    <location>
        <begin position="229"/>
        <end position="251"/>
    </location>
</feature>
<feature type="transmembrane region" description="Helical" evidence="14">
    <location>
        <begin position="106"/>
        <end position="127"/>
    </location>
</feature>
<feature type="transmembrane region" description="Helical" evidence="14">
    <location>
        <begin position="202"/>
        <end position="223"/>
    </location>
</feature>
<evidence type="ECO:0000256" key="12">
    <source>
        <dbReference type="ARBA" id="ARBA00042475"/>
    </source>
</evidence>
<comment type="catalytic activity">
    <reaction evidence="13 14">
        <text>heme b + (2E,6E)-farnesyl diphosphate + H2O = Fe(II)-heme o + diphosphate</text>
        <dbReference type="Rhea" id="RHEA:28070"/>
        <dbReference type="ChEBI" id="CHEBI:15377"/>
        <dbReference type="ChEBI" id="CHEBI:33019"/>
        <dbReference type="ChEBI" id="CHEBI:60344"/>
        <dbReference type="ChEBI" id="CHEBI:60530"/>
        <dbReference type="ChEBI" id="CHEBI:175763"/>
        <dbReference type="EC" id="2.5.1.141"/>
    </reaction>
</comment>
<dbReference type="PANTHER" id="PTHR43448">
    <property type="entry name" value="PROTOHEME IX FARNESYLTRANSFERASE, MITOCHONDRIAL"/>
    <property type="match status" value="1"/>
</dbReference>
<evidence type="ECO:0000256" key="5">
    <source>
        <dbReference type="ARBA" id="ARBA00022679"/>
    </source>
</evidence>
<dbReference type="InterPro" id="IPR030470">
    <property type="entry name" value="UbiA_prenylTrfase_CS"/>
</dbReference>
<feature type="transmembrane region" description="Helical" evidence="14">
    <location>
        <begin position="175"/>
        <end position="195"/>
    </location>
</feature>
<evidence type="ECO:0000256" key="9">
    <source>
        <dbReference type="ARBA" id="ARBA00023136"/>
    </source>
</evidence>
<dbReference type="UniPathway" id="UPA00834">
    <property type="reaction ID" value="UER00712"/>
</dbReference>
<evidence type="ECO:0000256" key="3">
    <source>
        <dbReference type="ARBA" id="ARBA00012292"/>
    </source>
</evidence>
<comment type="pathway">
    <text evidence="2 14">Porphyrin-containing compound metabolism; heme O biosynthesis; heme O from protoheme: step 1/1.</text>
</comment>
<keyword evidence="6 14" id="KW-0812">Transmembrane</keyword>
<feature type="transmembrane region" description="Helical" evidence="14">
    <location>
        <begin position="81"/>
        <end position="100"/>
    </location>
</feature>
<feature type="transmembrane region" description="Helical" evidence="14">
    <location>
        <begin position="148"/>
        <end position="169"/>
    </location>
</feature>
<dbReference type="InterPro" id="IPR006369">
    <property type="entry name" value="Protohaem_IX_farnesylTrfase"/>
</dbReference>
<dbReference type="GO" id="GO:0008495">
    <property type="term" value="F:protoheme IX farnesyltransferase activity"/>
    <property type="evidence" value="ECO:0007669"/>
    <property type="project" value="UniProtKB-UniRule"/>
</dbReference>
<dbReference type="Gene3D" id="1.10.357.140">
    <property type="entry name" value="UbiA prenyltransferase"/>
    <property type="match status" value="1"/>
</dbReference>
<comment type="caution">
    <text evidence="16">The sequence shown here is derived from an EMBL/GenBank/DDBJ whole genome shotgun (WGS) entry which is preliminary data.</text>
</comment>
<dbReference type="NCBIfam" id="NF003349">
    <property type="entry name" value="PRK04375.1-2"/>
    <property type="match status" value="1"/>
</dbReference>
<evidence type="ECO:0000256" key="15">
    <source>
        <dbReference type="SAM" id="MobiDB-lite"/>
    </source>
</evidence>
<dbReference type="NCBIfam" id="TIGR01473">
    <property type="entry name" value="cyoE_ctaB"/>
    <property type="match status" value="1"/>
</dbReference>
<keyword evidence="7 14" id="KW-1133">Transmembrane helix</keyword>
<evidence type="ECO:0000256" key="4">
    <source>
        <dbReference type="ARBA" id="ARBA00022475"/>
    </source>
</evidence>
<accession>A0A6B1F8M0</accession>
<evidence type="ECO:0000256" key="11">
    <source>
        <dbReference type="ARBA" id="ARBA00040810"/>
    </source>
</evidence>
<dbReference type="PANTHER" id="PTHR43448:SF7">
    <property type="entry name" value="4-HYDROXYBENZOATE SOLANESYLTRANSFERASE"/>
    <property type="match status" value="1"/>
</dbReference>
<comment type="subcellular location">
    <subcellularLocation>
        <location evidence="1 14">Cell membrane</location>
        <topology evidence="1 14">Multi-pass membrane protein</topology>
    </subcellularLocation>
</comment>
<comment type="function">
    <text evidence="14">Converts heme B (protoheme IX) to heme O by substitution of the vinyl group on carbon 2 of heme B porphyrin ring with a hydroxyethyl farnesyl side group.</text>
</comment>
<sequence>MRGRKTACGAEGKTGSPALGHEAGTHLKDEASAKSEKESSPSPGGEEVNQAAVTLSGRDAVVPSRRHLRLPPWLEVAKPRLIPLLLATTLGGMALSESWPLPAPRLVCTLGGGALAAAAAGVLNCLWEQELDGRMARTAGRALPSGRLSARTAFLLAVSLTMAAATLLAAGVNSLAAGLSLLGLCSYVLLYTVVLKPRTSRNIVIGGVAGAIPPLVGAAAAAGHIGLGGWWLFALVMVWTPAHFWALALLLKDDYASVGIPMLPVVKGALFTSRAIGHYARLTAVASLAGMALLPSGGILYGLLVLPLNGRLLQLSTALQRQPEERQRATNLFRFSILYLFGICGLILWSRSGAAALLDHQALHLLGHWPTGLLAGL</sequence>
<evidence type="ECO:0000256" key="14">
    <source>
        <dbReference type="HAMAP-Rule" id="MF_00154"/>
    </source>
</evidence>
<dbReference type="HAMAP" id="MF_00154">
    <property type="entry name" value="CyoE_CtaB"/>
    <property type="match status" value="1"/>
</dbReference>
<evidence type="ECO:0000313" key="16">
    <source>
        <dbReference type="EMBL" id="MYG38085.1"/>
    </source>
</evidence>
<dbReference type="PROSITE" id="PS00943">
    <property type="entry name" value="UBIA"/>
    <property type="match status" value="1"/>
</dbReference>
<evidence type="ECO:0000256" key="10">
    <source>
        <dbReference type="ARBA" id="ARBA00030253"/>
    </source>
</evidence>
<dbReference type="Pfam" id="PF01040">
    <property type="entry name" value="UbiA"/>
    <property type="match status" value="1"/>
</dbReference>
<name>A0A6B1F8M0_9SYNE</name>
<dbReference type="InterPro" id="IPR000537">
    <property type="entry name" value="UbiA_prenyltransferase"/>
</dbReference>
<feature type="transmembrane region" description="Helical" evidence="14">
    <location>
        <begin position="329"/>
        <end position="349"/>
    </location>
</feature>